<dbReference type="PANTHER" id="PTHR30572:SF18">
    <property type="entry name" value="ABC-TYPE MACROLIDE FAMILY EXPORT SYSTEM PERMEASE COMPONENT 2"/>
    <property type="match status" value="1"/>
</dbReference>
<dbReference type="InterPro" id="IPR050250">
    <property type="entry name" value="Macrolide_Exporter_MacB"/>
</dbReference>
<dbReference type="InterPro" id="IPR025857">
    <property type="entry name" value="MacB_PCD"/>
</dbReference>
<reference evidence="10" key="1">
    <citation type="submission" date="2016-10" db="EMBL/GenBank/DDBJ databases">
        <authorList>
            <person name="Varghese N."/>
            <person name="Submissions S."/>
        </authorList>
    </citation>
    <scope>NUCLEOTIDE SEQUENCE [LARGE SCALE GENOMIC DNA]</scope>
    <source>
        <strain evidence="10">DSM 18733</strain>
    </source>
</reference>
<evidence type="ECO:0000256" key="4">
    <source>
        <dbReference type="ARBA" id="ARBA00022989"/>
    </source>
</evidence>
<dbReference type="RefSeq" id="WP_202907742.1">
    <property type="nucleotide sequence ID" value="NZ_FOAF01000001.1"/>
</dbReference>
<dbReference type="Pfam" id="PF12704">
    <property type="entry name" value="MacB_PCD"/>
    <property type="match status" value="1"/>
</dbReference>
<keyword evidence="5 6" id="KW-0472">Membrane</keyword>
<feature type="transmembrane region" description="Helical" evidence="6">
    <location>
        <begin position="349"/>
        <end position="373"/>
    </location>
</feature>
<feature type="domain" description="ABC3 transporter permease C-terminal" evidence="7">
    <location>
        <begin position="642"/>
        <end position="755"/>
    </location>
</feature>
<feature type="domain" description="ABC3 transporter permease C-terminal" evidence="7">
    <location>
        <begin position="258"/>
        <end position="373"/>
    </location>
</feature>
<evidence type="ECO:0000313" key="10">
    <source>
        <dbReference type="Proteomes" id="UP000199421"/>
    </source>
</evidence>
<dbReference type="AlphaFoldDB" id="A0A1H7JSE1"/>
<comment type="subcellular location">
    <subcellularLocation>
        <location evidence="1">Cell membrane</location>
        <topology evidence="1">Multi-pass membrane protein</topology>
    </subcellularLocation>
</comment>
<feature type="domain" description="MacB-like periplasmic core" evidence="8">
    <location>
        <begin position="1"/>
        <end position="207"/>
    </location>
</feature>
<dbReference type="EMBL" id="FOAF01000001">
    <property type="protein sequence ID" value="SEK77493.1"/>
    <property type="molecule type" value="Genomic_DNA"/>
</dbReference>
<dbReference type="GO" id="GO:0005886">
    <property type="term" value="C:plasma membrane"/>
    <property type="evidence" value="ECO:0007669"/>
    <property type="project" value="UniProtKB-SubCell"/>
</dbReference>
<dbReference type="Pfam" id="PF02687">
    <property type="entry name" value="FtsX"/>
    <property type="match status" value="2"/>
</dbReference>
<keyword evidence="2" id="KW-1003">Cell membrane</keyword>
<dbReference type="PANTHER" id="PTHR30572">
    <property type="entry name" value="MEMBRANE COMPONENT OF TRANSPORTER-RELATED"/>
    <property type="match status" value="1"/>
</dbReference>
<protein>
    <submittedName>
        <fullName evidence="9">Putative ABC transport system permease protein</fullName>
    </submittedName>
</protein>
<dbReference type="GO" id="GO:0022857">
    <property type="term" value="F:transmembrane transporter activity"/>
    <property type="evidence" value="ECO:0007669"/>
    <property type="project" value="TreeGrafter"/>
</dbReference>
<feature type="transmembrane region" description="Helical" evidence="6">
    <location>
        <begin position="639"/>
        <end position="664"/>
    </location>
</feature>
<evidence type="ECO:0000313" key="9">
    <source>
        <dbReference type="EMBL" id="SEK77493.1"/>
    </source>
</evidence>
<keyword evidence="4 6" id="KW-1133">Transmembrane helix</keyword>
<sequence>MAACVLIYKYVSFETSYDSFHHKGNRIYRLVTDIKTPTEDVHFFSSAFPYAPNMVNDLPEVASAVRFFKGDYPVRKGSVKFMESVLFADSSLFEVFDFSMIEGNAATALANPYSIVLTRSGAKKYFGEDNPIGKTILFGGDASPSTVTGVIEDIPENSQLQTDLFVSMTTFFKYKPMAEQAWGDFPASTYLLLKSGSSIDALQEKIPAFLEKHAGEEMKKLQLKCSLVLEPLQSVYLHSTRGGYIAMGAGANVYTFSLVAAFILIIACINFINMATARSAERAKEVGVKKVTGAQRGQLVWQFITESLFMALLAFVLSLCLTYLALPYFNQLAGKTISLSLFENVQQVYLLTGVSILIGLLAGIYPSLVLSSFKPAEVLKGNFSTGSKGNSLRKALVVFQFTISIFLIAATIVVYNQLNYMRSYDIGFNKDQTIVIDTHGDPAKKAYRQSLSVIPGIGSTTMSSGVPGGGVGNAYSEIENKNGVMQITGLDIYGVDFDFIPQYGLKMIAGRPFSSDYGSDSTQAMVVNEAAVKLLGFQSPQDVIGKRFDQWGRQGKIIGVVQDFNYQTLEQNIKPLSFRLDTRGTNLISVKTTVGDIPRIIENMREKWNQLLPQIPFSYYFLDEQFDQQYRAFEQFGQLFVSFAALAIFISCLGLLGLISYSTLQRTKEIGIRKVLGASVSNIVKLISRDYLKLVVLSFLIATPIAWFAADRWLQNFAYRGSISWYVFFIAGLLALLIAAFTISWQTMKAAWANPVKSLRTD</sequence>
<evidence type="ECO:0000256" key="5">
    <source>
        <dbReference type="ARBA" id="ARBA00023136"/>
    </source>
</evidence>
<accession>A0A1H7JSE1</accession>
<evidence type="ECO:0000256" key="6">
    <source>
        <dbReference type="SAM" id="Phobius"/>
    </source>
</evidence>
<organism evidence="9 10">
    <name type="scientific">Olivibacter domesticus</name>
    <name type="common">Pseudosphingobacterium domesticum</name>
    <dbReference type="NCBI Taxonomy" id="407022"/>
    <lineage>
        <taxon>Bacteria</taxon>
        <taxon>Pseudomonadati</taxon>
        <taxon>Bacteroidota</taxon>
        <taxon>Sphingobacteriia</taxon>
        <taxon>Sphingobacteriales</taxon>
        <taxon>Sphingobacteriaceae</taxon>
        <taxon>Olivibacter</taxon>
    </lineage>
</organism>
<evidence type="ECO:0000256" key="1">
    <source>
        <dbReference type="ARBA" id="ARBA00004651"/>
    </source>
</evidence>
<dbReference type="STRING" id="407022.SAMN05661044_01113"/>
<evidence type="ECO:0000259" key="7">
    <source>
        <dbReference type="Pfam" id="PF02687"/>
    </source>
</evidence>
<feature type="transmembrane region" description="Helical" evidence="6">
    <location>
        <begin position="308"/>
        <end position="329"/>
    </location>
</feature>
<name>A0A1H7JSE1_OLID1</name>
<keyword evidence="3 6" id="KW-0812">Transmembrane</keyword>
<evidence type="ECO:0000256" key="3">
    <source>
        <dbReference type="ARBA" id="ARBA00022692"/>
    </source>
</evidence>
<evidence type="ECO:0000256" key="2">
    <source>
        <dbReference type="ARBA" id="ARBA00022475"/>
    </source>
</evidence>
<feature type="transmembrane region" description="Helical" evidence="6">
    <location>
        <begin position="691"/>
        <end position="710"/>
    </location>
</feature>
<feature type="transmembrane region" description="Helical" evidence="6">
    <location>
        <begin position="394"/>
        <end position="415"/>
    </location>
</feature>
<proteinExistence type="predicted"/>
<dbReference type="Proteomes" id="UP000199421">
    <property type="component" value="Unassembled WGS sequence"/>
</dbReference>
<feature type="transmembrane region" description="Helical" evidence="6">
    <location>
        <begin position="722"/>
        <end position="743"/>
    </location>
</feature>
<dbReference type="InterPro" id="IPR003838">
    <property type="entry name" value="ABC3_permease_C"/>
</dbReference>
<gene>
    <name evidence="9" type="ORF">SAMN05661044_01113</name>
</gene>
<keyword evidence="10" id="KW-1185">Reference proteome</keyword>
<feature type="transmembrane region" description="Helical" evidence="6">
    <location>
        <begin position="253"/>
        <end position="272"/>
    </location>
</feature>
<evidence type="ECO:0000259" key="8">
    <source>
        <dbReference type="Pfam" id="PF12704"/>
    </source>
</evidence>